<comment type="caution">
    <text evidence="1">The sequence shown here is derived from an EMBL/GenBank/DDBJ whole genome shotgun (WGS) entry which is preliminary data.</text>
</comment>
<dbReference type="RefSeq" id="WP_128443320.1">
    <property type="nucleotide sequence ID" value="NZ_SBIP01000002.1"/>
</dbReference>
<evidence type="ECO:0000313" key="2">
    <source>
        <dbReference type="Proteomes" id="UP000287687"/>
    </source>
</evidence>
<sequence>MQRQVIEFGGLPVGIAVPDQGELRFIAVKFHVIDLDDQRFPSIGELKLAIRDHLRSGQAIAA</sequence>
<dbReference type="AlphaFoldDB" id="A0A3S3VLF8"/>
<dbReference type="Proteomes" id="UP000287687">
    <property type="component" value="Unassembled WGS sequence"/>
</dbReference>
<gene>
    <name evidence="1" type="ORF">EPK99_12435</name>
</gene>
<keyword evidence="2" id="KW-1185">Reference proteome</keyword>
<dbReference type="EMBL" id="SBIP01000002">
    <property type="protein sequence ID" value="RWX79346.1"/>
    <property type="molecule type" value="Genomic_DNA"/>
</dbReference>
<evidence type="ECO:0000313" key="1">
    <source>
        <dbReference type="EMBL" id="RWX79346.1"/>
    </source>
</evidence>
<proteinExistence type="predicted"/>
<name>A0A3S3VLF8_9HYPH</name>
<accession>A0A3S3VLF8</accession>
<protein>
    <submittedName>
        <fullName evidence="1">Uncharacterized protein</fullName>
    </submittedName>
</protein>
<dbReference type="OrthoDB" id="7916629at2"/>
<organism evidence="1 2">
    <name type="scientific">Neorhizobium lilium</name>
    <dbReference type="NCBI Taxonomy" id="2503024"/>
    <lineage>
        <taxon>Bacteria</taxon>
        <taxon>Pseudomonadati</taxon>
        <taxon>Pseudomonadota</taxon>
        <taxon>Alphaproteobacteria</taxon>
        <taxon>Hyphomicrobiales</taxon>
        <taxon>Rhizobiaceae</taxon>
        <taxon>Rhizobium/Agrobacterium group</taxon>
        <taxon>Neorhizobium</taxon>
    </lineage>
</organism>
<reference evidence="1 2" key="1">
    <citation type="submission" date="2019-01" db="EMBL/GenBank/DDBJ databases">
        <title>The draft genome of Rhizobium sp. 24NR.</title>
        <authorList>
            <person name="Liu L."/>
            <person name="Liang L."/>
            <person name="Shi S."/>
            <person name="Xu L."/>
            <person name="Wang X."/>
            <person name="Li L."/>
            <person name="Zhang X."/>
        </authorList>
    </citation>
    <scope>NUCLEOTIDE SEQUENCE [LARGE SCALE GENOMIC DNA]</scope>
    <source>
        <strain evidence="1 2">24NR</strain>
    </source>
</reference>